<comment type="caution">
    <text evidence="1">The sequence shown here is derived from an EMBL/GenBank/DDBJ whole genome shotgun (WGS) entry which is preliminary data.</text>
</comment>
<dbReference type="EMBL" id="JADNRY010000003">
    <property type="protein sequence ID" value="KAF9077698.1"/>
    <property type="molecule type" value="Genomic_DNA"/>
</dbReference>
<dbReference type="Proteomes" id="UP000772434">
    <property type="component" value="Unassembled WGS sequence"/>
</dbReference>
<accession>A0A9P5QAH6</accession>
<evidence type="ECO:0000313" key="2">
    <source>
        <dbReference type="Proteomes" id="UP000772434"/>
    </source>
</evidence>
<sequence>MAKLSVTQITISITRYRFLESVINCPHPSPSEHRIALNGAGGNCKARYYEWTVMGCPYFILGLEHVYFSAVKPYRGEIEARCGHGFHQMLLGELWLNSDKASQNIHPADPRPALVLFQSPKCQFQTSPFVHFSSATVRRNGYHSIRQLRIFSSTTMACTVTAVYKAPRTKTHQG</sequence>
<organism evidence="1 2">
    <name type="scientific">Rhodocollybia butyracea</name>
    <dbReference type="NCBI Taxonomy" id="206335"/>
    <lineage>
        <taxon>Eukaryota</taxon>
        <taxon>Fungi</taxon>
        <taxon>Dikarya</taxon>
        <taxon>Basidiomycota</taxon>
        <taxon>Agaricomycotina</taxon>
        <taxon>Agaricomycetes</taxon>
        <taxon>Agaricomycetidae</taxon>
        <taxon>Agaricales</taxon>
        <taxon>Marasmiineae</taxon>
        <taxon>Omphalotaceae</taxon>
        <taxon>Rhodocollybia</taxon>
    </lineage>
</organism>
<evidence type="ECO:0000313" key="1">
    <source>
        <dbReference type="EMBL" id="KAF9077698.1"/>
    </source>
</evidence>
<protein>
    <submittedName>
        <fullName evidence="1">Uncharacterized protein</fullName>
    </submittedName>
</protein>
<dbReference type="AlphaFoldDB" id="A0A9P5QAH6"/>
<proteinExistence type="predicted"/>
<gene>
    <name evidence="1" type="ORF">BDP27DRAFT_485312</name>
</gene>
<name>A0A9P5QAH6_9AGAR</name>
<reference evidence="1" key="1">
    <citation type="submission" date="2020-11" db="EMBL/GenBank/DDBJ databases">
        <authorList>
            <consortium name="DOE Joint Genome Institute"/>
            <person name="Ahrendt S."/>
            <person name="Riley R."/>
            <person name="Andreopoulos W."/>
            <person name="Labutti K."/>
            <person name="Pangilinan J."/>
            <person name="Ruiz-Duenas F.J."/>
            <person name="Barrasa J.M."/>
            <person name="Sanchez-Garcia M."/>
            <person name="Camarero S."/>
            <person name="Miyauchi S."/>
            <person name="Serrano A."/>
            <person name="Linde D."/>
            <person name="Babiker R."/>
            <person name="Drula E."/>
            <person name="Ayuso-Fernandez I."/>
            <person name="Pacheco R."/>
            <person name="Padilla G."/>
            <person name="Ferreira P."/>
            <person name="Barriuso J."/>
            <person name="Kellner H."/>
            <person name="Castanera R."/>
            <person name="Alfaro M."/>
            <person name="Ramirez L."/>
            <person name="Pisabarro A.G."/>
            <person name="Kuo A."/>
            <person name="Tritt A."/>
            <person name="Lipzen A."/>
            <person name="He G."/>
            <person name="Yan M."/>
            <person name="Ng V."/>
            <person name="Cullen D."/>
            <person name="Martin F."/>
            <person name="Rosso M.-N."/>
            <person name="Henrissat B."/>
            <person name="Hibbett D."/>
            <person name="Martinez A.T."/>
            <person name="Grigoriev I.V."/>
        </authorList>
    </citation>
    <scope>NUCLEOTIDE SEQUENCE</scope>
    <source>
        <strain evidence="1">AH 40177</strain>
    </source>
</reference>
<keyword evidence="2" id="KW-1185">Reference proteome</keyword>